<feature type="region of interest" description="Disordered" evidence="1">
    <location>
        <begin position="1"/>
        <end position="116"/>
    </location>
</feature>
<dbReference type="PANTHER" id="PTHR21228">
    <property type="entry name" value="FAST LEU-RICH DOMAIN-CONTAINING"/>
    <property type="match status" value="1"/>
</dbReference>
<dbReference type="KEGG" id="mpp:MICPUCDRAFT_70781"/>
<dbReference type="InterPro" id="IPR050870">
    <property type="entry name" value="FAST_kinase"/>
</dbReference>
<evidence type="ECO:0000313" key="4">
    <source>
        <dbReference type="Proteomes" id="UP000001876"/>
    </source>
</evidence>
<evidence type="ECO:0000259" key="2">
    <source>
        <dbReference type="PROSITE" id="PS51286"/>
    </source>
</evidence>
<organism evidence="4">
    <name type="scientific">Micromonas pusilla (strain CCMP1545)</name>
    <name type="common">Picoplanktonic green alga</name>
    <dbReference type="NCBI Taxonomy" id="564608"/>
    <lineage>
        <taxon>Eukaryota</taxon>
        <taxon>Viridiplantae</taxon>
        <taxon>Chlorophyta</taxon>
        <taxon>Mamiellophyceae</taxon>
        <taxon>Mamiellales</taxon>
        <taxon>Mamiellaceae</taxon>
        <taxon>Micromonas</taxon>
    </lineage>
</organism>
<dbReference type="eggNOG" id="ENOG502QUHX">
    <property type="taxonomic scope" value="Eukaryota"/>
</dbReference>
<proteinExistence type="predicted"/>
<dbReference type="GO" id="GO:0009507">
    <property type="term" value="C:chloroplast"/>
    <property type="evidence" value="ECO:0007669"/>
    <property type="project" value="GOC"/>
</dbReference>
<dbReference type="GO" id="GO:1901259">
    <property type="term" value="P:chloroplast rRNA processing"/>
    <property type="evidence" value="ECO:0007669"/>
    <property type="project" value="TreeGrafter"/>
</dbReference>
<name>C1MTN1_MICPC</name>
<dbReference type="GO" id="GO:0035770">
    <property type="term" value="C:ribonucleoprotein granule"/>
    <property type="evidence" value="ECO:0007669"/>
    <property type="project" value="TreeGrafter"/>
</dbReference>
<dbReference type="SMART" id="SM00952">
    <property type="entry name" value="RAP"/>
    <property type="match status" value="1"/>
</dbReference>
<dbReference type="GO" id="GO:0003723">
    <property type="term" value="F:RNA binding"/>
    <property type="evidence" value="ECO:0007669"/>
    <property type="project" value="TreeGrafter"/>
</dbReference>
<dbReference type="Proteomes" id="UP000001876">
    <property type="component" value="Unassembled WGS sequence"/>
</dbReference>
<feature type="domain" description="RAP" evidence="2">
    <location>
        <begin position="520"/>
        <end position="579"/>
    </location>
</feature>
<dbReference type="GO" id="GO:0044528">
    <property type="term" value="P:regulation of mitochondrial mRNA stability"/>
    <property type="evidence" value="ECO:0007669"/>
    <property type="project" value="TreeGrafter"/>
</dbReference>
<evidence type="ECO:0000256" key="1">
    <source>
        <dbReference type="SAM" id="MobiDB-lite"/>
    </source>
</evidence>
<dbReference type="EMBL" id="GG663739">
    <property type="protein sequence ID" value="EEH57343.1"/>
    <property type="molecule type" value="Genomic_DNA"/>
</dbReference>
<dbReference type="InterPro" id="IPR013584">
    <property type="entry name" value="RAP"/>
</dbReference>
<sequence>MTLASASRLAVAARATSYGDKRSSKKGKSGGSEGLSDTEWMQKARKLANQRAAKFRTERGAPPVAPNTWRRKRKTDANDPYGQFEAARGYDDLPPRSKRGEDEDEEEQEMTATKGDGLWRVDMAALSEEDWATQWTMTLEEFKALEKEVKANANDPQTALQAFEEAGLRRVSPDIAAGMLKMIADVAKKARTDREELAGLRRDSRVAHLLGTCVAAARRNSDALTPNKLSAAAWSLAIISGERANSAEMEVLAERAALVVSEMKPRACADLAWALASCRHASPAFFNGLDVRFATEGLKKFKVFDVSTLVWAFAHLGHGSDGLRDGLEDWFVGASSESVSDADAAAAASALAKKFTPQALVTTAWSLSVIGAEAMRSRAFKALWGEIGRLGGEVNDADAVAKEALLAESGDKIVFGPWRGKHLNQINQCVVSVDACGGCDALGLAPLAEPLRVAASNAWMAQRRPPVVSWYQRDVASILSYMGEKHEEEAVCAGYRVDLHIPKPIGIDDATHKAAARAGVAVEVDGPSHFARNDATTSLGQTRLKHRQLRSLGFAVVSVPVSEWEYLETSEEKVEYLRRGIAHAAAVCAGEGAQ</sequence>
<keyword evidence="4" id="KW-1185">Reference proteome</keyword>
<reference evidence="3 4" key="1">
    <citation type="journal article" date="2009" name="Science">
        <title>Green evolution and dynamic adaptations revealed by genomes of the marine picoeukaryotes Micromonas.</title>
        <authorList>
            <person name="Worden A.Z."/>
            <person name="Lee J.H."/>
            <person name="Mock T."/>
            <person name="Rouze P."/>
            <person name="Simmons M.P."/>
            <person name="Aerts A.L."/>
            <person name="Allen A.E."/>
            <person name="Cuvelier M.L."/>
            <person name="Derelle E."/>
            <person name="Everett M.V."/>
            <person name="Foulon E."/>
            <person name="Grimwood J."/>
            <person name="Gundlach H."/>
            <person name="Henrissat B."/>
            <person name="Napoli C."/>
            <person name="McDonald S.M."/>
            <person name="Parker M.S."/>
            <person name="Rombauts S."/>
            <person name="Salamov A."/>
            <person name="Von Dassow P."/>
            <person name="Badger J.H."/>
            <person name="Coutinho P.M."/>
            <person name="Demir E."/>
            <person name="Dubchak I."/>
            <person name="Gentemann C."/>
            <person name="Eikrem W."/>
            <person name="Gready J.E."/>
            <person name="John U."/>
            <person name="Lanier W."/>
            <person name="Lindquist E.A."/>
            <person name="Lucas S."/>
            <person name="Mayer K.F."/>
            <person name="Moreau H."/>
            <person name="Not F."/>
            <person name="Otillar R."/>
            <person name="Panaud O."/>
            <person name="Pangilinan J."/>
            <person name="Paulsen I."/>
            <person name="Piegu B."/>
            <person name="Poliakov A."/>
            <person name="Robbens S."/>
            <person name="Schmutz J."/>
            <person name="Toulza E."/>
            <person name="Wyss T."/>
            <person name="Zelensky A."/>
            <person name="Zhou K."/>
            <person name="Armbrust E.V."/>
            <person name="Bhattacharya D."/>
            <person name="Goodenough U.W."/>
            <person name="Van de Peer Y."/>
            <person name="Grigoriev I.V."/>
        </authorList>
    </citation>
    <scope>NUCLEOTIDE SEQUENCE [LARGE SCALE GENOMIC DNA]</scope>
    <source>
        <strain evidence="3 4">CCMP1545</strain>
    </source>
</reference>
<dbReference type="GO" id="GO:0005759">
    <property type="term" value="C:mitochondrial matrix"/>
    <property type="evidence" value="ECO:0007669"/>
    <property type="project" value="TreeGrafter"/>
</dbReference>
<dbReference type="Pfam" id="PF08373">
    <property type="entry name" value="RAP"/>
    <property type="match status" value="1"/>
</dbReference>
<dbReference type="PROSITE" id="PS51286">
    <property type="entry name" value="RAP"/>
    <property type="match status" value="1"/>
</dbReference>
<protein>
    <submittedName>
        <fullName evidence="3">Predicted protein</fullName>
    </submittedName>
</protein>
<gene>
    <name evidence="3" type="ORF">MICPUCDRAFT_70781</name>
</gene>
<dbReference type="RefSeq" id="XP_003058888.1">
    <property type="nucleotide sequence ID" value="XM_003058842.1"/>
</dbReference>
<dbReference type="OMA" id="FSHVWRT"/>
<dbReference type="PANTHER" id="PTHR21228:SF40">
    <property type="entry name" value="LD45607P"/>
    <property type="match status" value="1"/>
</dbReference>
<feature type="compositionally biased region" description="Low complexity" evidence="1">
    <location>
        <begin position="1"/>
        <end position="18"/>
    </location>
</feature>
<feature type="compositionally biased region" description="Basic and acidic residues" evidence="1">
    <location>
        <begin position="88"/>
        <end position="101"/>
    </location>
</feature>
<dbReference type="GO" id="GO:0000963">
    <property type="term" value="P:mitochondrial RNA processing"/>
    <property type="evidence" value="ECO:0007669"/>
    <property type="project" value="TreeGrafter"/>
</dbReference>
<evidence type="ECO:0000313" key="3">
    <source>
        <dbReference type="EMBL" id="EEH57343.1"/>
    </source>
</evidence>
<dbReference type="AlphaFoldDB" id="C1MTN1"/>
<dbReference type="OrthoDB" id="553006at2759"/>
<accession>C1MTN1</accession>
<dbReference type="GeneID" id="9684327"/>